<evidence type="ECO:0000313" key="1">
    <source>
        <dbReference type="EMBL" id="MPC83278.1"/>
    </source>
</evidence>
<name>A0A5B7IRJ0_PORTR</name>
<proteinExistence type="predicted"/>
<reference evidence="1 2" key="1">
    <citation type="submission" date="2019-05" db="EMBL/GenBank/DDBJ databases">
        <title>Another draft genome of Portunus trituberculatus and its Hox gene families provides insights of decapod evolution.</title>
        <authorList>
            <person name="Jeong J.-H."/>
            <person name="Song I."/>
            <person name="Kim S."/>
            <person name="Choi T."/>
            <person name="Kim D."/>
            <person name="Ryu S."/>
            <person name="Kim W."/>
        </authorList>
    </citation>
    <scope>NUCLEOTIDE SEQUENCE [LARGE SCALE GENOMIC DNA]</scope>
    <source>
        <tissue evidence="1">Muscle</tissue>
    </source>
</reference>
<gene>
    <name evidence="1" type="ORF">E2C01_077985</name>
</gene>
<dbReference type="AlphaFoldDB" id="A0A5B7IRJ0"/>
<keyword evidence="2" id="KW-1185">Reference proteome</keyword>
<accession>A0A5B7IRJ0</accession>
<dbReference type="Proteomes" id="UP000324222">
    <property type="component" value="Unassembled WGS sequence"/>
</dbReference>
<dbReference type="EMBL" id="VSRR010062077">
    <property type="protein sequence ID" value="MPC83278.1"/>
    <property type="molecule type" value="Genomic_DNA"/>
</dbReference>
<sequence length="93" mass="11361">MEVIATHFYCCALRRERRFRDCLDSLALSNGELLLKYHFPWQEVILLFKEMEPLLRSRTRESHALPVHTQVLLTLRLFASVWLFSEYHWRHCW</sequence>
<protein>
    <submittedName>
        <fullName evidence="1">Uncharacterized protein</fullName>
    </submittedName>
</protein>
<comment type="caution">
    <text evidence="1">The sequence shown here is derived from an EMBL/GenBank/DDBJ whole genome shotgun (WGS) entry which is preliminary data.</text>
</comment>
<organism evidence="1 2">
    <name type="scientific">Portunus trituberculatus</name>
    <name type="common">Swimming crab</name>
    <name type="synonym">Neptunus trituberculatus</name>
    <dbReference type="NCBI Taxonomy" id="210409"/>
    <lineage>
        <taxon>Eukaryota</taxon>
        <taxon>Metazoa</taxon>
        <taxon>Ecdysozoa</taxon>
        <taxon>Arthropoda</taxon>
        <taxon>Crustacea</taxon>
        <taxon>Multicrustacea</taxon>
        <taxon>Malacostraca</taxon>
        <taxon>Eumalacostraca</taxon>
        <taxon>Eucarida</taxon>
        <taxon>Decapoda</taxon>
        <taxon>Pleocyemata</taxon>
        <taxon>Brachyura</taxon>
        <taxon>Eubrachyura</taxon>
        <taxon>Portunoidea</taxon>
        <taxon>Portunidae</taxon>
        <taxon>Portuninae</taxon>
        <taxon>Portunus</taxon>
    </lineage>
</organism>
<evidence type="ECO:0000313" key="2">
    <source>
        <dbReference type="Proteomes" id="UP000324222"/>
    </source>
</evidence>